<keyword evidence="8" id="KW-0067">ATP-binding</keyword>
<evidence type="ECO:0000313" key="8">
    <source>
        <dbReference type="EMBL" id="MCZ4282914.1"/>
    </source>
</evidence>
<dbReference type="PRINTS" id="PR00344">
    <property type="entry name" value="BCTRLSENSOR"/>
</dbReference>
<dbReference type="Pfam" id="PF12860">
    <property type="entry name" value="PAS_7"/>
    <property type="match status" value="1"/>
</dbReference>
<organism evidence="8 9">
    <name type="scientific">Kiloniella laminariae</name>
    <dbReference type="NCBI Taxonomy" id="454162"/>
    <lineage>
        <taxon>Bacteria</taxon>
        <taxon>Pseudomonadati</taxon>
        <taxon>Pseudomonadota</taxon>
        <taxon>Alphaproteobacteria</taxon>
        <taxon>Rhodospirillales</taxon>
        <taxon>Kiloniellaceae</taxon>
        <taxon>Kiloniella</taxon>
    </lineage>
</organism>
<evidence type="ECO:0000256" key="2">
    <source>
        <dbReference type="ARBA" id="ARBA00012438"/>
    </source>
</evidence>
<dbReference type="RefSeq" id="WP_269425056.1">
    <property type="nucleotide sequence ID" value="NZ_JAPWGY010000012.1"/>
</dbReference>
<dbReference type="PROSITE" id="PS50109">
    <property type="entry name" value="HIS_KIN"/>
    <property type="match status" value="1"/>
</dbReference>
<dbReference type="Gene3D" id="3.30.565.10">
    <property type="entry name" value="Histidine kinase-like ATPase, C-terminal domain"/>
    <property type="match status" value="1"/>
</dbReference>
<dbReference type="InterPro" id="IPR005467">
    <property type="entry name" value="His_kinase_dom"/>
</dbReference>
<dbReference type="Proteomes" id="UP001069802">
    <property type="component" value="Unassembled WGS sequence"/>
</dbReference>
<keyword evidence="5" id="KW-0418">Kinase</keyword>
<dbReference type="EMBL" id="JAPWGY010000012">
    <property type="protein sequence ID" value="MCZ4282914.1"/>
    <property type="molecule type" value="Genomic_DNA"/>
</dbReference>
<keyword evidence="4" id="KW-0808">Transferase</keyword>
<dbReference type="InterPro" id="IPR035965">
    <property type="entry name" value="PAS-like_dom_sf"/>
</dbReference>
<dbReference type="SMART" id="SM00388">
    <property type="entry name" value="HisKA"/>
    <property type="match status" value="1"/>
</dbReference>
<dbReference type="PANTHER" id="PTHR43047:SF72">
    <property type="entry name" value="OSMOSENSING HISTIDINE PROTEIN KINASE SLN1"/>
    <property type="match status" value="1"/>
</dbReference>
<gene>
    <name evidence="8" type="ORF">O4H49_19165</name>
</gene>
<dbReference type="Pfam" id="PF00512">
    <property type="entry name" value="HisKA"/>
    <property type="match status" value="1"/>
</dbReference>
<dbReference type="SMART" id="SM00091">
    <property type="entry name" value="PAS"/>
    <property type="match status" value="1"/>
</dbReference>
<comment type="catalytic activity">
    <reaction evidence="1">
        <text>ATP + protein L-histidine = ADP + protein N-phospho-L-histidine.</text>
        <dbReference type="EC" id="2.7.13.3"/>
    </reaction>
</comment>
<name>A0ABT4LPA9_9PROT</name>
<evidence type="ECO:0000256" key="1">
    <source>
        <dbReference type="ARBA" id="ARBA00000085"/>
    </source>
</evidence>
<evidence type="ECO:0000259" key="7">
    <source>
        <dbReference type="PROSITE" id="PS50112"/>
    </source>
</evidence>
<dbReference type="SUPFAM" id="SSF55874">
    <property type="entry name" value="ATPase domain of HSP90 chaperone/DNA topoisomerase II/histidine kinase"/>
    <property type="match status" value="1"/>
</dbReference>
<dbReference type="CDD" id="cd16922">
    <property type="entry name" value="HATPase_EvgS-ArcB-TorS-like"/>
    <property type="match status" value="1"/>
</dbReference>
<keyword evidence="3" id="KW-0597">Phosphoprotein</keyword>
<dbReference type="Pfam" id="PF02518">
    <property type="entry name" value="HATPase_c"/>
    <property type="match status" value="1"/>
</dbReference>
<dbReference type="InterPro" id="IPR003661">
    <property type="entry name" value="HisK_dim/P_dom"/>
</dbReference>
<dbReference type="GO" id="GO:0005524">
    <property type="term" value="F:ATP binding"/>
    <property type="evidence" value="ECO:0007669"/>
    <property type="project" value="UniProtKB-KW"/>
</dbReference>
<dbReference type="InterPro" id="IPR004358">
    <property type="entry name" value="Sig_transdc_His_kin-like_C"/>
</dbReference>
<dbReference type="InterPro" id="IPR003594">
    <property type="entry name" value="HATPase_dom"/>
</dbReference>
<dbReference type="Gene3D" id="3.30.450.20">
    <property type="entry name" value="PAS domain"/>
    <property type="match status" value="2"/>
</dbReference>
<dbReference type="PROSITE" id="PS50112">
    <property type="entry name" value="PAS"/>
    <property type="match status" value="1"/>
</dbReference>
<evidence type="ECO:0000313" key="9">
    <source>
        <dbReference type="Proteomes" id="UP001069802"/>
    </source>
</evidence>
<feature type="domain" description="PAS" evidence="7">
    <location>
        <begin position="151"/>
        <end position="192"/>
    </location>
</feature>
<feature type="domain" description="Histidine kinase" evidence="6">
    <location>
        <begin position="296"/>
        <end position="517"/>
    </location>
</feature>
<dbReference type="CDD" id="cd00082">
    <property type="entry name" value="HisKA"/>
    <property type="match status" value="1"/>
</dbReference>
<evidence type="ECO:0000256" key="4">
    <source>
        <dbReference type="ARBA" id="ARBA00022679"/>
    </source>
</evidence>
<sequence>MKQNEAFLLEQQALLDAFPLPVFISDSQQVFIAGNKAFYAFIDPQVEWNPDPEELHSENFHIDELHVPDKHYHPLEIETLLQSTISHSGFPALDTQVLETGTARTIELSLRRADGVDCQVLLSKTRFHNPLGFARPCILNTIQDISEQYQAQNTLLDAIDSIAEAFVIYDNDGKLVICNQNFREMYGYSEEQARPGVHFQELGRIDISNGNVAIGDEAGEDFLERKAAYRRELKGSFTVKLRDGRWIQTTDRRVPGLGFVSVQSDITTSKESEYELLRAKETAELASRAKSEFLANMSHELRTPLNSMIGFSHILMAEMFGKHTSPKYTEYAEAIHRSSNLLLELLSDILDQSKIELGNAILEPEAVQISPLLNDCLSLLRERSDRAGIELILQSNPDLPEISLDRLKTKQTILNLLTNAIKFTDAGGEVIVSAGLGNQGGLQIRVQDSGIGIAAENLSRVLEPFAQVAESKTRNHEGSGLGLSIARSFVELHGGVLSIESTLGQGTVVVLDFPSSLTLAHPGIMSQAG</sequence>
<reference evidence="8" key="1">
    <citation type="submission" date="2022-12" db="EMBL/GenBank/DDBJ databases">
        <title>Bacterial isolates from different developmental stages of Nematostella vectensis.</title>
        <authorList>
            <person name="Fraune S."/>
        </authorList>
    </citation>
    <scope>NUCLEOTIDE SEQUENCE</scope>
    <source>
        <strain evidence="8">G21630-S1</strain>
    </source>
</reference>
<evidence type="ECO:0000259" key="6">
    <source>
        <dbReference type="PROSITE" id="PS50109"/>
    </source>
</evidence>
<dbReference type="CDD" id="cd00130">
    <property type="entry name" value="PAS"/>
    <property type="match status" value="1"/>
</dbReference>
<evidence type="ECO:0000256" key="5">
    <source>
        <dbReference type="ARBA" id="ARBA00022777"/>
    </source>
</evidence>
<dbReference type="SMART" id="SM00387">
    <property type="entry name" value="HATPase_c"/>
    <property type="match status" value="1"/>
</dbReference>
<dbReference type="EC" id="2.7.13.3" evidence="2"/>
<keyword evidence="9" id="KW-1185">Reference proteome</keyword>
<dbReference type="InterPro" id="IPR000014">
    <property type="entry name" value="PAS"/>
</dbReference>
<keyword evidence="8" id="KW-0547">Nucleotide-binding</keyword>
<evidence type="ECO:0000256" key="3">
    <source>
        <dbReference type="ARBA" id="ARBA00022553"/>
    </source>
</evidence>
<dbReference type="Gene3D" id="1.10.287.130">
    <property type="match status" value="1"/>
</dbReference>
<protein>
    <recommendedName>
        <fullName evidence="2">histidine kinase</fullName>
        <ecNumber evidence="2">2.7.13.3</ecNumber>
    </recommendedName>
</protein>
<dbReference type="PANTHER" id="PTHR43047">
    <property type="entry name" value="TWO-COMPONENT HISTIDINE PROTEIN KINASE"/>
    <property type="match status" value="1"/>
</dbReference>
<accession>A0ABT4LPA9</accession>
<dbReference type="SUPFAM" id="SSF47384">
    <property type="entry name" value="Homodimeric domain of signal transducing histidine kinase"/>
    <property type="match status" value="1"/>
</dbReference>
<comment type="caution">
    <text evidence="8">The sequence shown here is derived from an EMBL/GenBank/DDBJ whole genome shotgun (WGS) entry which is preliminary data.</text>
</comment>
<dbReference type="SUPFAM" id="SSF55785">
    <property type="entry name" value="PYP-like sensor domain (PAS domain)"/>
    <property type="match status" value="2"/>
</dbReference>
<dbReference type="InterPro" id="IPR036097">
    <property type="entry name" value="HisK_dim/P_sf"/>
</dbReference>
<proteinExistence type="predicted"/>
<dbReference type="InterPro" id="IPR036890">
    <property type="entry name" value="HATPase_C_sf"/>
</dbReference>